<dbReference type="RefSeq" id="WP_108825503.1">
    <property type="nucleotide sequence ID" value="NZ_CP023004.1"/>
</dbReference>
<keyword evidence="5" id="KW-1185">Reference proteome</keyword>
<evidence type="ECO:0000313" key="4">
    <source>
        <dbReference type="EMBL" id="AWI09690.1"/>
    </source>
</evidence>
<dbReference type="KEGG" id="elut:CKA38_10890"/>
<name>A0A2U8E4E8_9BACT</name>
<dbReference type="Gene3D" id="2.60.40.10">
    <property type="entry name" value="Immunoglobulins"/>
    <property type="match status" value="3"/>
</dbReference>
<dbReference type="OrthoDB" id="200386at2"/>
<dbReference type="Pfam" id="PF01833">
    <property type="entry name" value="TIG"/>
    <property type="match status" value="3"/>
</dbReference>
<feature type="chain" id="PRO_5015961028" description="IPT/TIG domain-containing protein" evidence="2">
    <location>
        <begin position="36"/>
        <end position="528"/>
    </location>
</feature>
<sequence length="528" mass="54222">MKITDIPHTLIFLFRGLPALLLAAFIITTAPEARAAVVATDNFDSYTVGTTVVGGVSGTGWTAAWTGQNDYVTVVGGSNSITYTLDNGEVRGGGNALKITAPSTSENIGVLERAVPEITDGGDVFVSLIFKIKSGTDTDVDHYDGETFTTNNNIYYLAGDGDKSPTHDASGFAGYKGMAGARLAGGWVSINNKNEGKADGLIVGQTYFLVIRYSGWNTGYQGYDTITTWLNPATTDEGVGTKSGNNTSNDKTKAITREGNTSPYGSSKFSSLYLNTLGLNPSSRFHIIDDVRVGRNWADVVGIPMPVVNTITPSSVMAGNTIVVAGKYLADVTVTIGGVDAVINSQTDTTMTVVVPPSLGMGTQDVVITGPGGTTTKSLTVIRPPIINSATPDTGAGGDTVTIEGLNLEDVVVTIGGIRAAVVSQTGTTVVITIPRGLATGAQTITATSNAGEDTIAFTNTSPTPSAPDAIGITPLDSRTGATVTITGSNLVGAYSVTVGGVAAEITSRTDEALTIVIPGDSPTGSIP</sequence>
<dbReference type="SUPFAM" id="SSF81296">
    <property type="entry name" value="E set domains"/>
    <property type="match status" value="3"/>
</dbReference>
<evidence type="ECO:0000313" key="5">
    <source>
        <dbReference type="Proteomes" id="UP000244896"/>
    </source>
</evidence>
<dbReference type="Proteomes" id="UP000244896">
    <property type="component" value="Chromosome"/>
</dbReference>
<dbReference type="InterPro" id="IPR013783">
    <property type="entry name" value="Ig-like_fold"/>
</dbReference>
<feature type="domain" description="IPT/TIG" evidence="3">
    <location>
        <begin position="385"/>
        <end position="447"/>
    </location>
</feature>
<organism evidence="4 5">
    <name type="scientific">Ereboglobus luteus</name>
    <dbReference type="NCBI Taxonomy" id="1796921"/>
    <lineage>
        <taxon>Bacteria</taxon>
        <taxon>Pseudomonadati</taxon>
        <taxon>Verrucomicrobiota</taxon>
        <taxon>Opitutia</taxon>
        <taxon>Opitutales</taxon>
        <taxon>Opitutaceae</taxon>
        <taxon>Ereboglobus</taxon>
    </lineage>
</organism>
<evidence type="ECO:0000259" key="3">
    <source>
        <dbReference type="Pfam" id="PF01833"/>
    </source>
</evidence>
<feature type="signal peptide" evidence="2">
    <location>
        <begin position="1"/>
        <end position="35"/>
    </location>
</feature>
<dbReference type="AlphaFoldDB" id="A0A2U8E4E8"/>
<accession>A0A2U8E4E8</accession>
<gene>
    <name evidence="4" type="ORF">CKA38_10890</name>
</gene>
<proteinExistence type="predicted"/>
<evidence type="ECO:0000256" key="2">
    <source>
        <dbReference type="SAM" id="SignalP"/>
    </source>
</evidence>
<dbReference type="EMBL" id="CP023004">
    <property type="protein sequence ID" value="AWI09690.1"/>
    <property type="molecule type" value="Genomic_DNA"/>
</dbReference>
<feature type="domain" description="IPT/TIG" evidence="3">
    <location>
        <begin position="306"/>
        <end position="377"/>
    </location>
</feature>
<keyword evidence="2" id="KW-0732">Signal</keyword>
<feature type="region of interest" description="Disordered" evidence="1">
    <location>
        <begin position="237"/>
        <end position="261"/>
    </location>
</feature>
<dbReference type="InterPro" id="IPR014756">
    <property type="entry name" value="Ig_E-set"/>
</dbReference>
<evidence type="ECO:0000256" key="1">
    <source>
        <dbReference type="SAM" id="MobiDB-lite"/>
    </source>
</evidence>
<reference evidence="4 5" key="1">
    <citation type="journal article" date="2018" name="Syst. Appl. Microbiol.">
        <title>Ereboglobus luteus gen. nov. sp. nov. from cockroach guts, and new insights into the oxygen relationship of the genera Opitutus and Didymococcus (Verrucomicrobia: Opitutaceae).</title>
        <authorList>
            <person name="Tegtmeier D."/>
            <person name="Belitz A."/>
            <person name="Radek R."/>
            <person name="Heimerl T."/>
            <person name="Brune A."/>
        </authorList>
    </citation>
    <scope>NUCLEOTIDE SEQUENCE [LARGE SCALE GENOMIC DNA]</scope>
    <source>
        <strain evidence="4 5">Ho45</strain>
    </source>
</reference>
<feature type="domain" description="IPT/TIG" evidence="3">
    <location>
        <begin position="473"/>
        <end position="523"/>
    </location>
</feature>
<dbReference type="InterPro" id="IPR002909">
    <property type="entry name" value="IPT_dom"/>
</dbReference>
<protein>
    <recommendedName>
        <fullName evidence="3">IPT/TIG domain-containing protein</fullName>
    </recommendedName>
</protein>